<evidence type="ECO:0000259" key="5">
    <source>
        <dbReference type="PROSITE" id="PS50110"/>
    </source>
</evidence>
<dbReference type="PANTHER" id="PTHR45339:SF1">
    <property type="entry name" value="HYBRID SIGNAL TRANSDUCTION HISTIDINE KINASE J"/>
    <property type="match status" value="1"/>
</dbReference>
<dbReference type="Pfam" id="PF00072">
    <property type="entry name" value="Response_reg"/>
    <property type="match status" value="1"/>
</dbReference>
<dbReference type="InterPro" id="IPR011006">
    <property type="entry name" value="CheY-like_superfamily"/>
</dbReference>
<dbReference type="SUPFAM" id="SSF52172">
    <property type="entry name" value="CheY-like"/>
    <property type="match status" value="1"/>
</dbReference>
<dbReference type="eggNOG" id="ENOG502SCY2">
    <property type="taxonomic scope" value="Eukaryota"/>
</dbReference>
<keyword evidence="1 3" id="KW-0597">Phosphoprotein</keyword>
<dbReference type="InParanoid" id="F0YEN1"/>
<dbReference type="PANTHER" id="PTHR45339">
    <property type="entry name" value="HYBRID SIGNAL TRANSDUCTION HISTIDINE KINASE J"/>
    <property type="match status" value="1"/>
</dbReference>
<dbReference type="Proteomes" id="UP000002729">
    <property type="component" value="Unassembled WGS sequence"/>
</dbReference>
<name>F0YEN1_AURAN</name>
<proteinExistence type="predicted"/>
<organism evidence="7">
    <name type="scientific">Aureococcus anophagefferens</name>
    <name type="common">Harmful bloom alga</name>
    <dbReference type="NCBI Taxonomy" id="44056"/>
    <lineage>
        <taxon>Eukaryota</taxon>
        <taxon>Sar</taxon>
        <taxon>Stramenopiles</taxon>
        <taxon>Ochrophyta</taxon>
        <taxon>Pelagophyceae</taxon>
        <taxon>Pelagomonadales</taxon>
        <taxon>Pelagomonadaceae</taxon>
        <taxon>Aureococcus</taxon>
    </lineage>
</organism>
<dbReference type="CDD" id="cd17546">
    <property type="entry name" value="REC_hyHK_CKI1_RcsC-like"/>
    <property type="match status" value="1"/>
</dbReference>
<gene>
    <name evidence="6" type="ORF">AURANDRAFT_29387</name>
</gene>
<protein>
    <recommendedName>
        <fullName evidence="5">Response regulatory domain-containing protein</fullName>
    </recommendedName>
</protein>
<accession>F0YEN1</accession>
<keyword evidence="2" id="KW-0902">Two-component regulatory system</keyword>
<dbReference type="InterPro" id="IPR001789">
    <property type="entry name" value="Sig_transdc_resp-reg_receiver"/>
</dbReference>
<dbReference type="KEGG" id="aaf:AURANDRAFT_29387"/>
<evidence type="ECO:0000313" key="6">
    <source>
        <dbReference type="EMBL" id="EGB06281.1"/>
    </source>
</evidence>
<feature type="region of interest" description="Disordered" evidence="4">
    <location>
        <begin position="92"/>
        <end position="124"/>
    </location>
</feature>
<dbReference type="AlphaFoldDB" id="F0YEN1"/>
<reference evidence="6 7" key="1">
    <citation type="journal article" date="2011" name="Proc. Natl. Acad. Sci. U.S.A.">
        <title>Niche of harmful alga Aureococcus anophagefferens revealed through ecogenomics.</title>
        <authorList>
            <person name="Gobler C.J."/>
            <person name="Berry D.L."/>
            <person name="Dyhrman S.T."/>
            <person name="Wilhelm S.W."/>
            <person name="Salamov A."/>
            <person name="Lobanov A.V."/>
            <person name="Zhang Y."/>
            <person name="Collier J.L."/>
            <person name="Wurch L.L."/>
            <person name="Kustka A.B."/>
            <person name="Dill B.D."/>
            <person name="Shah M."/>
            <person name="VerBerkmoes N.C."/>
            <person name="Kuo A."/>
            <person name="Terry A."/>
            <person name="Pangilinan J."/>
            <person name="Lindquist E.A."/>
            <person name="Lucas S."/>
            <person name="Paulsen I.T."/>
            <person name="Hattenrath-Lehmann T.K."/>
            <person name="Talmage S.C."/>
            <person name="Walker E.A."/>
            <person name="Koch F."/>
            <person name="Burson A.M."/>
            <person name="Marcoval M.A."/>
            <person name="Tang Y.Z."/>
            <person name="Lecleir G.R."/>
            <person name="Coyne K.J."/>
            <person name="Berg G.M."/>
            <person name="Bertrand E.M."/>
            <person name="Saito M.A."/>
            <person name="Gladyshev V.N."/>
            <person name="Grigoriev I.V."/>
        </authorList>
    </citation>
    <scope>NUCLEOTIDE SEQUENCE [LARGE SCALE GENOMIC DNA]</scope>
    <source>
        <strain evidence="7">CCMP 1984</strain>
    </source>
</reference>
<evidence type="ECO:0000256" key="2">
    <source>
        <dbReference type="ARBA" id="ARBA00023012"/>
    </source>
</evidence>
<dbReference type="SMART" id="SM00448">
    <property type="entry name" value="REC"/>
    <property type="match status" value="1"/>
</dbReference>
<dbReference type="PROSITE" id="PS50110">
    <property type="entry name" value="RESPONSE_REGULATORY"/>
    <property type="match status" value="1"/>
</dbReference>
<evidence type="ECO:0000256" key="1">
    <source>
        <dbReference type="ARBA" id="ARBA00022553"/>
    </source>
</evidence>
<keyword evidence="7" id="KW-1185">Reference proteome</keyword>
<dbReference type="EMBL" id="GL833135">
    <property type="protein sequence ID" value="EGB06281.1"/>
    <property type="molecule type" value="Genomic_DNA"/>
</dbReference>
<evidence type="ECO:0000313" key="7">
    <source>
        <dbReference type="Proteomes" id="UP000002729"/>
    </source>
</evidence>
<dbReference type="Gene3D" id="3.40.50.2300">
    <property type="match status" value="1"/>
</dbReference>
<evidence type="ECO:0000256" key="4">
    <source>
        <dbReference type="SAM" id="MobiDB-lite"/>
    </source>
</evidence>
<dbReference type="GO" id="GO:0000160">
    <property type="term" value="P:phosphorelay signal transduction system"/>
    <property type="evidence" value="ECO:0007669"/>
    <property type="project" value="UniProtKB-KW"/>
</dbReference>
<evidence type="ECO:0000256" key="3">
    <source>
        <dbReference type="PROSITE-ProRule" id="PRU00169"/>
    </source>
</evidence>
<dbReference type="RefSeq" id="XP_009038861.1">
    <property type="nucleotide sequence ID" value="XM_009040613.1"/>
</dbReference>
<feature type="modified residue" description="4-aspartylphosphate" evidence="3">
    <location>
        <position position="24"/>
    </location>
</feature>
<sequence length="124" mass="13575">MTASNGADALEKLTRNAFDICLMDVQMPTMDGLECTRRLRAWEAGKATSLVVGLSANAEPQDRFAAEEAGMDDFLGKPIRLVTLEELLLRHLDPAPRDEDDADSPGRKRPRLADDALKPSLPEA</sequence>
<dbReference type="GeneID" id="20220720"/>
<feature type="domain" description="Response regulatory" evidence="5">
    <location>
        <begin position="1"/>
        <end position="92"/>
    </location>
</feature>
<dbReference type="OrthoDB" id="287671at2759"/>